<gene>
    <name evidence="13" type="ORF">UFOPK3401_00878</name>
</gene>
<keyword evidence="6" id="KW-0276">Fatty acid metabolism</keyword>
<keyword evidence="10" id="KW-1133">Transmembrane helix</keyword>
<keyword evidence="10" id="KW-0472">Membrane</keyword>
<evidence type="ECO:0000259" key="11">
    <source>
        <dbReference type="Pfam" id="PF08541"/>
    </source>
</evidence>
<keyword evidence="7" id="KW-0443">Lipid metabolism</keyword>
<dbReference type="NCBIfam" id="NF006829">
    <property type="entry name" value="PRK09352.1"/>
    <property type="match status" value="1"/>
</dbReference>
<reference evidence="13" key="1">
    <citation type="submission" date="2020-05" db="EMBL/GenBank/DDBJ databases">
        <authorList>
            <person name="Chiriac C."/>
            <person name="Salcher M."/>
            <person name="Ghai R."/>
            <person name="Kavagutti S V."/>
        </authorList>
    </citation>
    <scope>NUCLEOTIDE SEQUENCE</scope>
</reference>
<evidence type="ECO:0000256" key="9">
    <source>
        <dbReference type="ARBA" id="ARBA00023315"/>
    </source>
</evidence>
<protein>
    <submittedName>
        <fullName evidence="13">Unannotated protein</fullName>
    </submittedName>
</protein>
<dbReference type="Gene3D" id="3.40.47.10">
    <property type="match status" value="2"/>
</dbReference>
<feature type="transmembrane region" description="Helical" evidence="10">
    <location>
        <begin position="317"/>
        <end position="335"/>
    </location>
</feature>
<dbReference type="GO" id="GO:0044550">
    <property type="term" value="P:secondary metabolite biosynthetic process"/>
    <property type="evidence" value="ECO:0007669"/>
    <property type="project" value="TreeGrafter"/>
</dbReference>
<dbReference type="InterPro" id="IPR004655">
    <property type="entry name" value="FabH"/>
</dbReference>
<evidence type="ECO:0000256" key="7">
    <source>
        <dbReference type="ARBA" id="ARBA00023098"/>
    </source>
</evidence>
<dbReference type="InterPro" id="IPR016039">
    <property type="entry name" value="Thiolase-like"/>
</dbReference>
<name>A0A6J7DTX4_9ZZZZ</name>
<dbReference type="PANTHER" id="PTHR34069">
    <property type="entry name" value="3-OXOACYL-[ACYL-CARRIER-PROTEIN] SYNTHASE 3"/>
    <property type="match status" value="1"/>
</dbReference>
<dbReference type="GO" id="GO:0006633">
    <property type="term" value="P:fatty acid biosynthetic process"/>
    <property type="evidence" value="ECO:0007669"/>
    <property type="project" value="UniProtKB-KW"/>
</dbReference>
<dbReference type="InterPro" id="IPR013751">
    <property type="entry name" value="ACP_syn_III_N"/>
</dbReference>
<evidence type="ECO:0000256" key="4">
    <source>
        <dbReference type="ARBA" id="ARBA00022516"/>
    </source>
</evidence>
<evidence type="ECO:0000256" key="6">
    <source>
        <dbReference type="ARBA" id="ARBA00022832"/>
    </source>
</evidence>
<feature type="domain" description="Beta-ketoacyl-[acyl-carrier-protein] synthase III N-terminal" evidence="12">
    <location>
        <begin position="121"/>
        <end position="198"/>
    </location>
</feature>
<keyword evidence="9" id="KW-0012">Acyltransferase</keyword>
<dbReference type="NCBIfam" id="TIGR00747">
    <property type="entry name" value="fabH"/>
    <property type="match status" value="1"/>
</dbReference>
<dbReference type="AlphaFoldDB" id="A0A6J7DTX4"/>
<evidence type="ECO:0000256" key="5">
    <source>
        <dbReference type="ARBA" id="ARBA00022679"/>
    </source>
</evidence>
<dbReference type="Pfam" id="PF08545">
    <property type="entry name" value="ACP_syn_III"/>
    <property type="match status" value="1"/>
</dbReference>
<keyword evidence="10" id="KW-0812">Transmembrane</keyword>
<keyword evidence="4" id="KW-0444">Lipid biosynthesis</keyword>
<comment type="similarity">
    <text evidence="2">Belongs to the thiolase-like superfamily. FabH family.</text>
</comment>
<evidence type="ECO:0000256" key="10">
    <source>
        <dbReference type="SAM" id="Phobius"/>
    </source>
</evidence>
<dbReference type="SUPFAM" id="SSF53901">
    <property type="entry name" value="Thiolase-like"/>
    <property type="match status" value="1"/>
</dbReference>
<evidence type="ECO:0000256" key="1">
    <source>
        <dbReference type="ARBA" id="ARBA00005189"/>
    </source>
</evidence>
<proteinExistence type="inferred from homology"/>
<keyword evidence="8" id="KW-0275">Fatty acid biosynthesis</keyword>
<feature type="domain" description="Beta-ketoacyl-[acyl-carrier-protein] synthase III C-terminal" evidence="11">
    <location>
        <begin position="247"/>
        <end position="336"/>
    </location>
</feature>
<dbReference type="InterPro" id="IPR013747">
    <property type="entry name" value="ACP_syn_III_C"/>
</dbReference>
<dbReference type="CDD" id="cd00830">
    <property type="entry name" value="KAS_III"/>
    <property type="match status" value="1"/>
</dbReference>
<keyword evidence="5" id="KW-0808">Transferase</keyword>
<dbReference type="EMBL" id="CAFBLM010000036">
    <property type="protein sequence ID" value="CAB4872325.1"/>
    <property type="molecule type" value="Genomic_DNA"/>
</dbReference>
<dbReference type="HAMAP" id="MF_01815">
    <property type="entry name" value="FabH"/>
    <property type="match status" value="1"/>
</dbReference>
<dbReference type="PANTHER" id="PTHR34069:SF2">
    <property type="entry name" value="BETA-KETOACYL-[ACYL-CARRIER-PROTEIN] SYNTHASE III"/>
    <property type="match status" value="1"/>
</dbReference>
<sequence>MTSMSAASITPVTGAPFARIMGVGSYRPARVVTNAEICELIDSSQEWIRERSGIEERRFAAEDETVADMAVAAASKAIASAGITPDQIGAVIVATVTHLLATPSAAAEVGYRLGAGNAPAFDISAACAGFCYGLSLAQDMVRGGSADYVVVIGVEKLTDIVDPTDRSTAFLFADGAGAVVVGPSTTPAIGPTVWGSDGSHLDAITMSGRYEDLRNEPRAEYPHVVMQGQVVFRWAVNEMARVAQEALDAAGIKATDLSAFIPHQANLRIVDAMVRALKLPDDIPVARDIVKSGNTSAASVPIAMDAMLQAGQIPSGGLALLIGFGAGLAFAAQVVELP</sequence>
<dbReference type="GO" id="GO:0004315">
    <property type="term" value="F:3-oxoacyl-[acyl-carrier-protein] synthase activity"/>
    <property type="evidence" value="ECO:0007669"/>
    <property type="project" value="InterPro"/>
</dbReference>
<evidence type="ECO:0000313" key="13">
    <source>
        <dbReference type="EMBL" id="CAB4872325.1"/>
    </source>
</evidence>
<organism evidence="13">
    <name type="scientific">freshwater metagenome</name>
    <dbReference type="NCBI Taxonomy" id="449393"/>
    <lineage>
        <taxon>unclassified sequences</taxon>
        <taxon>metagenomes</taxon>
        <taxon>ecological metagenomes</taxon>
    </lineage>
</organism>
<evidence type="ECO:0000259" key="12">
    <source>
        <dbReference type="Pfam" id="PF08545"/>
    </source>
</evidence>
<evidence type="ECO:0000256" key="2">
    <source>
        <dbReference type="ARBA" id="ARBA00008642"/>
    </source>
</evidence>
<keyword evidence="3" id="KW-0963">Cytoplasm</keyword>
<evidence type="ECO:0000256" key="3">
    <source>
        <dbReference type="ARBA" id="ARBA00022490"/>
    </source>
</evidence>
<evidence type="ECO:0000256" key="8">
    <source>
        <dbReference type="ARBA" id="ARBA00023160"/>
    </source>
</evidence>
<dbReference type="Pfam" id="PF08541">
    <property type="entry name" value="ACP_syn_III_C"/>
    <property type="match status" value="1"/>
</dbReference>
<comment type="pathway">
    <text evidence="1">Lipid metabolism.</text>
</comment>
<accession>A0A6J7DTX4</accession>